<protein>
    <submittedName>
        <fullName evidence="1">Uncharacterized protein</fullName>
    </submittedName>
</protein>
<organism evidence="1 2">
    <name type="scientific">Motilimonas cestriensis</name>
    <dbReference type="NCBI Taxonomy" id="2742685"/>
    <lineage>
        <taxon>Bacteria</taxon>
        <taxon>Pseudomonadati</taxon>
        <taxon>Pseudomonadota</taxon>
        <taxon>Gammaproteobacteria</taxon>
        <taxon>Alteromonadales</taxon>
        <taxon>Alteromonadales genera incertae sedis</taxon>
        <taxon>Motilimonas</taxon>
    </lineage>
</organism>
<dbReference type="EMBL" id="JAIMJA010000007">
    <property type="protein sequence ID" value="MCE2594899.1"/>
    <property type="molecule type" value="Genomic_DNA"/>
</dbReference>
<sequence length="372" mass="42400">MAELHSNLYFKHPEPDQHKKLVALLTLHDLNSGQNQDDIDQQFIHLAADINPEKGAELATDLLNYVTNELYSEFGSESVGEIAGYFTSHWVGGSPGDEIQYGLVSFLHHLCPEIHVLSWGCGDDDPWEFWFFVHDGQVMRFDDYPFEGEDTILLGTIYRRWHQGLPKQIREGFLYDADYADEVEHDDYQMVSEMRYQEWLSELGQDDEYDEDAPYEEAEIEQVGPELDDVALEGLRAICAGLSQEASIEETLLVLSKASQCLVELESQYQSGYEMAPENPQDFLEFYPQYSDAIAMEPLNTHLATYLKQVVSKLAQGNLLGTLILQHDEVLDFICVLGPVLEEGAELLEGAIESYDDFLVWKDFLVLMMEAE</sequence>
<proteinExistence type="predicted"/>
<dbReference type="RefSeq" id="WP_233052409.1">
    <property type="nucleotide sequence ID" value="NZ_JAIMJA010000007.1"/>
</dbReference>
<gene>
    <name evidence="1" type="ORF">K6Y31_08735</name>
</gene>
<accession>A0ABS8W7E3</accession>
<comment type="caution">
    <text evidence="1">The sequence shown here is derived from an EMBL/GenBank/DDBJ whole genome shotgun (WGS) entry which is preliminary data.</text>
</comment>
<keyword evidence="2" id="KW-1185">Reference proteome</keyword>
<evidence type="ECO:0000313" key="2">
    <source>
        <dbReference type="Proteomes" id="UP001201273"/>
    </source>
</evidence>
<reference evidence="1 2" key="1">
    <citation type="journal article" date="2022" name="Environ. Microbiol. Rep.">
        <title>Eco-phylogenetic analyses reveal divergent evolution of vitamin B12 metabolism in the marine bacterial family 'Psychromonadaceae'.</title>
        <authorList>
            <person name="Jin X."/>
            <person name="Yang Y."/>
            <person name="Cao H."/>
            <person name="Gao B."/>
            <person name="Zhao Z."/>
        </authorList>
    </citation>
    <scope>NUCLEOTIDE SEQUENCE [LARGE SCALE GENOMIC DNA]</scope>
    <source>
        <strain evidence="1 2">MKS20</strain>
    </source>
</reference>
<dbReference type="Proteomes" id="UP001201273">
    <property type="component" value="Unassembled WGS sequence"/>
</dbReference>
<name>A0ABS8W7E3_9GAMM</name>
<evidence type="ECO:0000313" key="1">
    <source>
        <dbReference type="EMBL" id="MCE2594899.1"/>
    </source>
</evidence>